<evidence type="ECO:0000313" key="7">
    <source>
        <dbReference type="Proteomes" id="UP000199040"/>
    </source>
</evidence>
<comment type="function">
    <text evidence="4">Involved in the system for phosphate transport across the cytoplasmic membrane.</text>
</comment>
<protein>
    <recommendedName>
        <fullName evidence="4">Phosphate-binding protein</fullName>
    </recommendedName>
</protein>
<comment type="similarity">
    <text evidence="1 4">Belongs to the PstS family.</text>
</comment>
<dbReference type="RefSeq" id="WP_092849752.1">
    <property type="nucleotide sequence ID" value="NZ_FOPY01000019.1"/>
</dbReference>
<comment type="subcellular location">
    <subcellularLocation>
        <location evidence="4">Periplasm</location>
    </subcellularLocation>
    <subcellularLocation>
        <location evidence="4">Secreted</location>
    </subcellularLocation>
</comment>
<keyword evidence="4" id="KW-0592">Phosphate transport</keyword>
<sequence length="325" mass="35024">MVDRRLPGLWVLLAWLVVSLPAQAQPERLAIVAGNLDITGSDTLAELMIAWGERFERQHPGVRVQLQATGSATAPPALVEGTSRVGAMSRPMTSSERDAFIERYGYAPLVVPVAIDALAVFVHRTNPLEAISLAQLDALFSDTHRCGASRALTRWGDLGLTGRWRDRRFDLHGRTAASGTYAIFKRDVLCHGDFRPQVNKYTGSSAVVAAVAESPAGIGYAGMGYVTGAVKPLALIDARGERVSPTMAAAISGRYPLARPLYLYVNLPPGERLPPLERAFFDLVLSGEGQALVREAGFVPLAEETRVQARHALGLDTSPEPMSSD</sequence>
<keyword evidence="4" id="KW-0964">Secreted</keyword>
<feature type="chain" id="PRO_5027160012" description="Phosphate-binding protein" evidence="4">
    <location>
        <begin position="25"/>
        <end position="325"/>
    </location>
</feature>
<dbReference type="PANTHER" id="PTHR30570:SF6">
    <property type="entry name" value="PHOSPHATE-BINDING PROTEIN PSTS"/>
    <property type="match status" value="1"/>
</dbReference>
<dbReference type="Pfam" id="PF12849">
    <property type="entry name" value="PBP_like_2"/>
    <property type="match status" value="1"/>
</dbReference>
<dbReference type="Gene3D" id="3.40.190.10">
    <property type="entry name" value="Periplasmic binding protein-like II"/>
    <property type="match status" value="2"/>
</dbReference>
<dbReference type="InterPro" id="IPR011862">
    <property type="entry name" value="Phos-bd"/>
</dbReference>
<keyword evidence="2 4" id="KW-0813">Transport</keyword>
<keyword evidence="4" id="KW-0574">Periplasm</keyword>
<proteinExistence type="inferred from homology"/>
<evidence type="ECO:0000256" key="1">
    <source>
        <dbReference type="ARBA" id="ARBA00008725"/>
    </source>
</evidence>
<evidence type="ECO:0000313" key="6">
    <source>
        <dbReference type="EMBL" id="SFI11485.1"/>
    </source>
</evidence>
<reference evidence="6 7" key="1">
    <citation type="submission" date="2016-10" db="EMBL/GenBank/DDBJ databases">
        <authorList>
            <person name="de Groot N.N."/>
        </authorList>
    </citation>
    <scope>NUCLEOTIDE SEQUENCE [LARGE SCALE GENOMIC DNA]</scope>
    <source>
        <strain evidence="6 7">CGMCC 1.6848</strain>
    </source>
</reference>
<dbReference type="SUPFAM" id="SSF53850">
    <property type="entry name" value="Periplasmic binding protein-like II"/>
    <property type="match status" value="1"/>
</dbReference>
<dbReference type="NCBIfam" id="TIGR02136">
    <property type="entry name" value="ptsS_2"/>
    <property type="match status" value="1"/>
</dbReference>
<gene>
    <name evidence="6" type="ORF">SAMN04487959_11910</name>
</gene>
<dbReference type="GO" id="GO:0042597">
    <property type="term" value="C:periplasmic space"/>
    <property type="evidence" value="ECO:0007669"/>
    <property type="project" value="UniProtKB-SubCell"/>
</dbReference>
<dbReference type="PANTHER" id="PTHR30570">
    <property type="entry name" value="PERIPLASMIC PHOSPHATE BINDING COMPONENT OF PHOSPHATE ABC TRANSPORTER"/>
    <property type="match status" value="1"/>
</dbReference>
<dbReference type="EMBL" id="FOPY01000019">
    <property type="protein sequence ID" value="SFI11485.1"/>
    <property type="molecule type" value="Genomic_DNA"/>
</dbReference>
<dbReference type="Proteomes" id="UP000199040">
    <property type="component" value="Unassembled WGS sequence"/>
</dbReference>
<evidence type="ECO:0000256" key="2">
    <source>
        <dbReference type="ARBA" id="ARBA00022448"/>
    </source>
</evidence>
<dbReference type="AlphaFoldDB" id="A0A1I3FJS4"/>
<dbReference type="InterPro" id="IPR024370">
    <property type="entry name" value="PBP_domain"/>
</dbReference>
<dbReference type="GO" id="GO:0005576">
    <property type="term" value="C:extracellular region"/>
    <property type="evidence" value="ECO:0007669"/>
    <property type="project" value="UniProtKB-SubCell"/>
</dbReference>
<evidence type="ECO:0000256" key="3">
    <source>
        <dbReference type="ARBA" id="ARBA00022729"/>
    </source>
</evidence>
<dbReference type="CDD" id="cd13653">
    <property type="entry name" value="PBP2_phosphate_like_1"/>
    <property type="match status" value="1"/>
</dbReference>
<evidence type="ECO:0000256" key="4">
    <source>
        <dbReference type="RuleBase" id="RU367119"/>
    </source>
</evidence>
<organism evidence="6 7">
    <name type="scientific">Modicisalibacter xianhensis</name>
    <dbReference type="NCBI Taxonomy" id="442341"/>
    <lineage>
        <taxon>Bacteria</taxon>
        <taxon>Pseudomonadati</taxon>
        <taxon>Pseudomonadota</taxon>
        <taxon>Gammaproteobacteria</taxon>
        <taxon>Oceanospirillales</taxon>
        <taxon>Halomonadaceae</taxon>
        <taxon>Modicisalibacter</taxon>
    </lineage>
</organism>
<feature type="domain" description="PBP" evidence="5">
    <location>
        <begin position="33"/>
        <end position="287"/>
    </location>
</feature>
<dbReference type="GO" id="GO:0042301">
    <property type="term" value="F:phosphate ion binding"/>
    <property type="evidence" value="ECO:0007669"/>
    <property type="project" value="UniProtKB-UniRule"/>
</dbReference>
<evidence type="ECO:0000259" key="5">
    <source>
        <dbReference type="Pfam" id="PF12849"/>
    </source>
</evidence>
<name>A0A1I3FJS4_9GAMM</name>
<dbReference type="GO" id="GO:0007155">
    <property type="term" value="P:cell adhesion"/>
    <property type="evidence" value="ECO:0007669"/>
    <property type="project" value="UniProtKB-UniRule"/>
</dbReference>
<accession>A0A1I3FJS4</accession>
<keyword evidence="7" id="KW-1185">Reference proteome</keyword>
<dbReference type="STRING" id="442341.SAMN04487959_11910"/>
<feature type="signal peptide" evidence="4">
    <location>
        <begin position="1"/>
        <end position="24"/>
    </location>
</feature>
<dbReference type="GO" id="GO:0006817">
    <property type="term" value="P:phosphate ion transport"/>
    <property type="evidence" value="ECO:0007669"/>
    <property type="project" value="UniProtKB-UniRule"/>
</dbReference>
<keyword evidence="3 4" id="KW-0732">Signal</keyword>
<dbReference type="InterPro" id="IPR050811">
    <property type="entry name" value="Phosphate_ABC_transporter"/>
</dbReference>